<gene>
    <name evidence="1" type="ORF">HJG44_02735</name>
</gene>
<accession>A0A849I5D5</accession>
<reference evidence="1 2" key="1">
    <citation type="submission" date="2020-04" db="EMBL/GenBank/DDBJ databases">
        <title>Enterovirga sp. isolate from soil.</title>
        <authorList>
            <person name="Chea S."/>
            <person name="Kim D.-U."/>
        </authorList>
    </citation>
    <scope>NUCLEOTIDE SEQUENCE [LARGE SCALE GENOMIC DNA]</scope>
    <source>
        <strain evidence="1 2">DB1703</strain>
    </source>
</reference>
<evidence type="ECO:0000313" key="1">
    <source>
        <dbReference type="EMBL" id="NNM71310.1"/>
    </source>
</evidence>
<dbReference type="InterPro" id="IPR052552">
    <property type="entry name" value="YeaO-like"/>
</dbReference>
<protein>
    <submittedName>
        <fullName evidence="1">DUF488 domain-containing protein</fullName>
    </submittedName>
</protein>
<proteinExistence type="predicted"/>
<evidence type="ECO:0000313" key="2">
    <source>
        <dbReference type="Proteomes" id="UP000564885"/>
    </source>
</evidence>
<dbReference type="AlphaFoldDB" id="A0A849I5D5"/>
<comment type="caution">
    <text evidence="1">The sequence shown here is derived from an EMBL/GenBank/DDBJ whole genome shotgun (WGS) entry which is preliminary data.</text>
</comment>
<dbReference type="PANTHER" id="PTHR36849">
    <property type="entry name" value="CYTOPLASMIC PROTEIN-RELATED"/>
    <property type="match status" value="1"/>
</dbReference>
<organism evidence="1 2">
    <name type="scientific">Enterovirga aerilata</name>
    <dbReference type="NCBI Taxonomy" id="2730920"/>
    <lineage>
        <taxon>Bacteria</taxon>
        <taxon>Pseudomonadati</taxon>
        <taxon>Pseudomonadota</taxon>
        <taxon>Alphaproteobacteria</taxon>
        <taxon>Hyphomicrobiales</taxon>
        <taxon>Methylobacteriaceae</taxon>
        <taxon>Enterovirga</taxon>
    </lineage>
</organism>
<sequence length="115" mass="12973">MIAAKRIYAPAVEADGYRVLVDRIWPRGIGKAEAAVDLWLRTVAPSPELRRWFAHDPARWDEFRSRYAGELAAQPQAVALLRERAAMGPLTLVYAARDEARNNAVALKLFLERNS</sequence>
<name>A0A849I5D5_9HYPH</name>
<dbReference type="PANTHER" id="PTHR36849:SF1">
    <property type="entry name" value="CYTOPLASMIC PROTEIN"/>
    <property type="match status" value="1"/>
</dbReference>
<dbReference type="Proteomes" id="UP000564885">
    <property type="component" value="Unassembled WGS sequence"/>
</dbReference>
<dbReference type="RefSeq" id="WP_171216785.1">
    <property type="nucleotide sequence ID" value="NZ_JABEPP010000001.1"/>
</dbReference>
<keyword evidence="2" id="KW-1185">Reference proteome</keyword>
<dbReference type="EMBL" id="JABEPP010000001">
    <property type="protein sequence ID" value="NNM71310.1"/>
    <property type="molecule type" value="Genomic_DNA"/>
</dbReference>
<dbReference type="Pfam" id="PF22752">
    <property type="entry name" value="DUF488-N3i"/>
    <property type="match status" value="1"/>
</dbReference>